<proteinExistence type="predicted"/>
<dbReference type="Proteomes" id="UP000024635">
    <property type="component" value="Unassembled WGS sequence"/>
</dbReference>
<dbReference type="OrthoDB" id="5882748at2759"/>
<sequence>MLSAGILAAFCLLPMIMGSVPTCDDDELAYPDEGNIKNLVFKKISEKIQGQPSYDCELQSKAQIKFDLIGEDGDDAKSFKVVDTVMANSKEDFITETAEKWSQKLGSMSSTKFGCTYAERDYEGTPTNRLLGCVFA</sequence>
<comment type="caution">
    <text evidence="2">The sequence shown here is derived from an EMBL/GenBank/DDBJ whole genome shotgun (WGS) entry which is preliminary data.</text>
</comment>
<protein>
    <recommendedName>
        <fullName evidence="4">SCP domain-containing protein</fullName>
    </recommendedName>
</protein>
<dbReference type="EMBL" id="JARK01001348">
    <property type="protein sequence ID" value="EYC25284.1"/>
    <property type="molecule type" value="Genomic_DNA"/>
</dbReference>
<organism evidence="2 3">
    <name type="scientific">Ancylostoma ceylanicum</name>
    <dbReference type="NCBI Taxonomy" id="53326"/>
    <lineage>
        <taxon>Eukaryota</taxon>
        <taxon>Metazoa</taxon>
        <taxon>Ecdysozoa</taxon>
        <taxon>Nematoda</taxon>
        <taxon>Chromadorea</taxon>
        <taxon>Rhabditida</taxon>
        <taxon>Rhabditina</taxon>
        <taxon>Rhabditomorpha</taxon>
        <taxon>Strongyloidea</taxon>
        <taxon>Ancylostomatidae</taxon>
        <taxon>Ancylostomatinae</taxon>
        <taxon>Ancylostoma</taxon>
    </lineage>
</organism>
<evidence type="ECO:0000313" key="3">
    <source>
        <dbReference type="Proteomes" id="UP000024635"/>
    </source>
</evidence>
<evidence type="ECO:0008006" key="4">
    <source>
        <dbReference type="Google" id="ProtNLM"/>
    </source>
</evidence>
<name>A0A016VC93_9BILA</name>
<dbReference type="Pfam" id="PF17641">
    <property type="entry name" value="ASPRs"/>
    <property type="match status" value="1"/>
</dbReference>
<gene>
    <name evidence="2" type="primary">Acey_s0012.g1803</name>
    <name evidence="2" type="ORF">Y032_0012g1803</name>
</gene>
<reference evidence="3" key="1">
    <citation type="journal article" date="2015" name="Nat. Genet.">
        <title>The genome and transcriptome of the zoonotic hookworm Ancylostoma ceylanicum identify infection-specific gene families.</title>
        <authorList>
            <person name="Schwarz E.M."/>
            <person name="Hu Y."/>
            <person name="Antoshechkin I."/>
            <person name="Miller M.M."/>
            <person name="Sternberg P.W."/>
            <person name="Aroian R.V."/>
        </authorList>
    </citation>
    <scope>NUCLEOTIDE SEQUENCE</scope>
    <source>
        <strain evidence="3">HY135</strain>
    </source>
</reference>
<accession>A0A016VC93</accession>
<feature type="chain" id="PRO_5001489238" description="SCP domain-containing protein" evidence="1">
    <location>
        <begin position="19"/>
        <end position="136"/>
    </location>
</feature>
<feature type="signal peptide" evidence="1">
    <location>
        <begin position="1"/>
        <end position="18"/>
    </location>
</feature>
<evidence type="ECO:0000313" key="2">
    <source>
        <dbReference type="EMBL" id="EYC25284.1"/>
    </source>
</evidence>
<dbReference type="AlphaFoldDB" id="A0A016VC93"/>
<keyword evidence="3" id="KW-1185">Reference proteome</keyword>
<keyword evidence="1" id="KW-0732">Signal</keyword>
<evidence type="ECO:0000256" key="1">
    <source>
        <dbReference type="SAM" id="SignalP"/>
    </source>
</evidence>
<dbReference type="InterPro" id="IPR035109">
    <property type="entry name" value="ASPR"/>
</dbReference>